<name>A0A645BUZ7_9ZZZZ</name>
<evidence type="ECO:0000256" key="1">
    <source>
        <dbReference type="SAM" id="MobiDB-lite"/>
    </source>
</evidence>
<evidence type="ECO:0000313" key="2">
    <source>
        <dbReference type="EMBL" id="MPM69017.1"/>
    </source>
</evidence>
<feature type="compositionally biased region" description="Gly residues" evidence="1">
    <location>
        <begin position="40"/>
        <end position="51"/>
    </location>
</feature>
<reference evidence="2" key="1">
    <citation type="submission" date="2019-08" db="EMBL/GenBank/DDBJ databases">
        <authorList>
            <person name="Kucharzyk K."/>
            <person name="Murdoch R.W."/>
            <person name="Higgins S."/>
            <person name="Loffler F."/>
        </authorList>
    </citation>
    <scope>NUCLEOTIDE SEQUENCE</scope>
</reference>
<feature type="region of interest" description="Disordered" evidence="1">
    <location>
        <begin position="35"/>
        <end position="57"/>
    </location>
</feature>
<comment type="caution">
    <text evidence="2">The sequence shown here is derived from an EMBL/GenBank/DDBJ whole genome shotgun (WGS) entry which is preliminary data.</text>
</comment>
<proteinExistence type="predicted"/>
<gene>
    <name evidence="2" type="ORF">SDC9_115961</name>
</gene>
<organism evidence="2">
    <name type="scientific">bioreactor metagenome</name>
    <dbReference type="NCBI Taxonomy" id="1076179"/>
    <lineage>
        <taxon>unclassified sequences</taxon>
        <taxon>metagenomes</taxon>
        <taxon>ecological metagenomes</taxon>
    </lineage>
</organism>
<protein>
    <submittedName>
        <fullName evidence="2">Uncharacterized protein</fullName>
    </submittedName>
</protein>
<sequence length="57" mass="5931">MLAIQASDVIHHEVERAGLVPNPCLVEEGENMGDRLQRSGGKGGDRVGVGGESISVC</sequence>
<dbReference type="EMBL" id="VSSQ01022601">
    <property type="protein sequence ID" value="MPM69017.1"/>
    <property type="molecule type" value="Genomic_DNA"/>
</dbReference>
<accession>A0A645BUZ7</accession>
<dbReference type="AlphaFoldDB" id="A0A645BUZ7"/>